<keyword evidence="2" id="KW-0418">Kinase</keyword>
<dbReference type="Proteomes" id="UP000005234">
    <property type="component" value="Chromosome"/>
</dbReference>
<dbReference type="KEGG" id="fau:Fraau_2967"/>
<dbReference type="HOGENOM" id="CLU_067202_2_1_6"/>
<dbReference type="Gene3D" id="3.40.50.300">
    <property type="entry name" value="P-loop containing nucleotide triphosphate hydrolases"/>
    <property type="match status" value="2"/>
</dbReference>
<feature type="domain" description="Phosphoribulokinase/uridine kinase" evidence="1">
    <location>
        <begin position="24"/>
        <end position="161"/>
    </location>
</feature>
<dbReference type="AlphaFoldDB" id="H8L2U1"/>
<evidence type="ECO:0000313" key="3">
    <source>
        <dbReference type="Proteomes" id="UP000005234"/>
    </source>
</evidence>
<evidence type="ECO:0000313" key="2">
    <source>
        <dbReference type="EMBL" id="AFC87297.1"/>
    </source>
</evidence>
<dbReference type="STRING" id="767434.Fraau_2967"/>
<dbReference type="EMBL" id="CP003350">
    <property type="protein sequence ID" value="AFC87297.1"/>
    <property type="molecule type" value="Genomic_DNA"/>
</dbReference>
<keyword evidence="2" id="KW-0808">Transferase</keyword>
<protein>
    <submittedName>
        <fullName evidence="2">Panthothenate kinase</fullName>
    </submittedName>
</protein>
<dbReference type="Pfam" id="PF00485">
    <property type="entry name" value="PRK"/>
    <property type="match status" value="1"/>
</dbReference>
<dbReference type="RefSeq" id="WP_014404300.1">
    <property type="nucleotide sequence ID" value="NC_017033.1"/>
</dbReference>
<dbReference type="OrthoDB" id="1550976at2"/>
<dbReference type="InterPro" id="IPR027417">
    <property type="entry name" value="P-loop_NTPase"/>
</dbReference>
<dbReference type="InterPro" id="IPR006083">
    <property type="entry name" value="PRK/URK"/>
</dbReference>
<dbReference type="NCBIfam" id="NF006743">
    <property type="entry name" value="PRK09270.1-2"/>
    <property type="match status" value="1"/>
</dbReference>
<dbReference type="SUPFAM" id="SSF52540">
    <property type="entry name" value="P-loop containing nucleoside triphosphate hydrolases"/>
    <property type="match status" value="1"/>
</dbReference>
<name>H8L2U1_FRAAD</name>
<dbReference type="GO" id="GO:0005524">
    <property type="term" value="F:ATP binding"/>
    <property type="evidence" value="ECO:0007669"/>
    <property type="project" value="InterPro"/>
</dbReference>
<keyword evidence="3" id="KW-1185">Reference proteome</keyword>
<reference evidence="2" key="1">
    <citation type="submission" date="2012-02" db="EMBL/GenBank/DDBJ databases">
        <title>The complete genome of Frateuria aurantia DSM 6220.</title>
        <authorList>
            <consortium name="US DOE Joint Genome Institute (JGI-PGF)"/>
            <person name="Lucas S."/>
            <person name="Copeland A."/>
            <person name="Lapidus A."/>
            <person name="Glavina del Rio T."/>
            <person name="Dalin E."/>
            <person name="Tice H."/>
            <person name="Bruce D."/>
            <person name="Goodwin L."/>
            <person name="Pitluck S."/>
            <person name="Peters L."/>
            <person name="Ovchinnikova G."/>
            <person name="Teshima H."/>
            <person name="Kyrpides N."/>
            <person name="Mavromatis K."/>
            <person name="Ivanova N."/>
            <person name="Brettin T."/>
            <person name="Detter J.C."/>
            <person name="Han C."/>
            <person name="Larimer F."/>
            <person name="Land M."/>
            <person name="Hauser L."/>
            <person name="Markowitz V."/>
            <person name="Cheng J.-F."/>
            <person name="Hugenholtz P."/>
            <person name="Woyke T."/>
            <person name="Wu D."/>
            <person name="Brambilla E."/>
            <person name="Klenk H.-P."/>
            <person name="Eisen J.A."/>
        </authorList>
    </citation>
    <scope>NUCLEOTIDE SEQUENCE</scope>
    <source>
        <strain evidence="2">DSM 6220</strain>
    </source>
</reference>
<sequence>MRSGSGQAVLQRARDLLATGQRRILGIAGPPGAGKSTVAEWLIRALPGQAVLVPMDGYHLANAQLQRLGRQDRKGAPDTFDAEGYVALLQRLREPRPGETVYAPAFRRELDEPVAAEVAVPADIPLVITEGNYLLLDDAPWNRVRDYLDDRWFVDVDPQRRREQLVARHMRFGRSRAEAEAWASGTDEPNAVRVMASREHALFPFEWPQQLDAADGGPALDSVLQGDI</sequence>
<evidence type="ECO:0000259" key="1">
    <source>
        <dbReference type="Pfam" id="PF00485"/>
    </source>
</evidence>
<dbReference type="PANTHER" id="PTHR10285">
    <property type="entry name" value="URIDINE KINASE"/>
    <property type="match status" value="1"/>
</dbReference>
<organism evidence="2 3">
    <name type="scientific">Frateuria aurantia (strain ATCC 33424 / DSM 6220 / KCTC 2777 / LMG 1558 / NBRC 3245 / NCIMB 13370)</name>
    <name type="common">Acetobacter aurantius</name>
    <dbReference type="NCBI Taxonomy" id="767434"/>
    <lineage>
        <taxon>Bacteria</taxon>
        <taxon>Pseudomonadati</taxon>
        <taxon>Pseudomonadota</taxon>
        <taxon>Gammaproteobacteria</taxon>
        <taxon>Lysobacterales</taxon>
        <taxon>Rhodanobacteraceae</taxon>
        <taxon>Frateuria</taxon>
    </lineage>
</organism>
<proteinExistence type="predicted"/>
<accession>H8L2U1</accession>
<dbReference type="eggNOG" id="COG0572">
    <property type="taxonomic scope" value="Bacteria"/>
</dbReference>
<dbReference type="GO" id="GO:0016301">
    <property type="term" value="F:kinase activity"/>
    <property type="evidence" value="ECO:0007669"/>
    <property type="project" value="UniProtKB-KW"/>
</dbReference>
<gene>
    <name evidence="2" type="ordered locus">Fraau_2967</name>
</gene>